<dbReference type="PANTHER" id="PTHR23160:SF20">
    <property type="entry name" value="OS02G0439200 PROTEIN"/>
    <property type="match status" value="1"/>
</dbReference>
<proteinExistence type="predicted"/>
<organism evidence="4">
    <name type="scientific">Tanacetum cinerariifolium</name>
    <name type="common">Dalmatian daisy</name>
    <name type="synonym">Chrysanthemum cinerariifolium</name>
    <dbReference type="NCBI Taxonomy" id="118510"/>
    <lineage>
        <taxon>Eukaryota</taxon>
        <taxon>Viridiplantae</taxon>
        <taxon>Streptophyta</taxon>
        <taxon>Embryophyta</taxon>
        <taxon>Tracheophyta</taxon>
        <taxon>Spermatophyta</taxon>
        <taxon>Magnoliopsida</taxon>
        <taxon>eudicotyledons</taxon>
        <taxon>Gunneridae</taxon>
        <taxon>Pentapetalae</taxon>
        <taxon>asterids</taxon>
        <taxon>campanulids</taxon>
        <taxon>Asterales</taxon>
        <taxon>Asteraceae</taxon>
        <taxon>Asteroideae</taxon>
        <taxon>Anthemideae</taxon>
        <taxon>Anthemidinae</taxon>
        <taxon>Tanacetum</taxon>
    </lineage>
</organism>
<evidence type="ECO:0000313" key="4">
    <source>
        <dbReference type="EMBL" id="GEW58817.1"/>
    </source>
</evidence>
<evidence type="ECO:0000256" key="1">
    <source>
        <dbReference type="ARBA" id="ARBA00023054"/>
    </source>
</evidence>
<comment type="caution">
    <text evidence="4">The sequence shown here is derived from an EMBL/GenBank/DDBJ whole genome shotgun (WGS) entry which is preliminary data.</text>
</comment>
<sequence length="180" mass="20388">MTCDAKDQALHHADDATKIAENQAEKVETLSAEITRLKGLLNAKFESKADQSDKMVTGLNLEIETLKSEVEKSEKLVLERKSKIETLNSENAYDKNGTNPSKNEQNRAQNEKRKKVKVKPDKVEAEEIKMSRKIKKKGQNCYFPKFYKDGGVICHVAKIKFRGAKLATQKDLCCNILYNP</sequence>
<feature type="region of interest" description="Disordered" evidence="3">
    <location>
        <begin position="88"/>
        <end position="122"/>
    </location>
</feature>
<name>A0A699H0A2_TANCI</name>
<protein>
    <submittedName>
        <fullName evidence="4">WEB family protein At3g02930, chloroplastic-like</fullName>
    </submittedName>
</protein>
<evidence type="ECO:0000256" key="2">
    <source>
        <dbReference type="SAM" id="Coils"/>
    </source>
</evidence>
<reference evidence="4" key="1">
    <citation type="journal article" date="2019" name="Sci. Rep.">
        <title>Draft genome of Tanacetum cinerariifolium, the natural source of mosquito coil.</title>
        <authorList>
            <person name="Yamashiro T."/>
            <person name="Shiraishi A."/>
            <person name="Satake H."/>
            <person name="Nakayama K."/>
        </authorList>
    </citation>
    <scope>NUCLEOTIDE SEQUENCE</scope>
</reference>
<feature type="compositionally biased region" description="Polar residues" evidence="3">
    <location>
        <begin position="88"/>
        <end position="108"/>
    </location>
</feature>
<accession>A0A699H0A2</accession>
<dbReference type="AlphaFoldDB" id="A0A699H0A2"/>
<dbReference type="PANTHER" id="PTHR23160">
    <property type="entry name" value="SYNAPTONEMAL COMPLEX PROTEIN-RELATED"/>
    <property type="match status" value="1"/>
</dbReference>
<dbReference type="EMBL" id="BKCJ010064825">
    <property type="protein sequence ID" value="GEW58817.1"/>
    <property type="molecule type" value="Genomic_DNA"/>
</dbReference>
<evidence type="ECO:0000256" key="3">
    <source>
        <dbReference type="SAM" id="MobiDB-lite"/>
    </source>
</evidence>
<dbReference type="GO" id="GO:0007131">
    <property type="term" value="P:reciprocal meiotic recombination"/>
    <property type="evidence" value="ECO:0007669"/>
    <property type="project" value="TreeGrafter"/>
</dbReference>
<keyword evidence="1 2" id="KW-0175">Coiled coil</keyword>
<feature type="coiled-coil region" evidence="2">
    <location>
        <begin position="13"/>
        <end position="76"/>
    </location>
</feature>
<gene>
    <name evidence="4" type="ORF">Tci_230793</name>
</gene>